<dbReference type="SMART" id="SM00829">
    <property type="entry name" value="PKS_ER"/>
    <property type="match status" value="1"/>
</dbReference>
<feature type="domain" description="Enoyl reductase (ER)" evidence="3">
    <location>
        <begin position="10"/>
        <end position="322"/>
    </location>
</feature>
<dbReference type="InterPro" id="IPR013154">
    <property type="entry name" value="ADH-like_N"/>
</dbReference>
<dbReference type="GO" id="GO:0035925">
    <property type="term" value="F:mRNA 3'-UTR AU-rich region binding"/>
    <property type="evidence" value="ECO:0007669"/>
    <property type="project" value="TreeGrafter"/>
</dbReference>
<dbReference type="RefSeq" id="WP_113889147.1">
    <property type="nucleotide sequence ID" value="NZ_QNRK01000010.1"/>
</dbReference>
<dbReference type="PANTHER" id="PTHR48106">
    <property type="entry name" value="QUINONE OXIDOREDUCTASE PIG3-RELATED"/>
    <property type="match status" value="1"/>
</dbReference>
<comment type="caution">
    <text evidence="4">The sequence shown here is derived from an EMBL/GenBank/DDBJ whole genome shotgun (WGS) entry which is preliminary data.</text>
</comment>
<dbReference type="SUPFAM" id="SSF50129">
    <property type="entry name" value="GroES-like"/>
    <property type="match status" value="1"/>
</dbReference>
<dbReference type="Pfam" id="PF00107">
    <property type="entry name" value="ADH_zinc_N"/>
    <property type="match status" value="1"/>
</dbReference>
<dbReference type="SUPFAM" id="SSF51735">
    <property type="entry name" value="NAD(P)-binding Rossmann-fold domains"/>
    <property type="match status" value="1"/>
</dbReference>
<dbReference type="OrthoDB" id="9805883at2"/>
<dbReference type="Proteomes" id="UP000253529">
    <property type="component" value="Unassembled WGS sequence"/>
</dbReference>
<dbReference type="PANTHER" id="PTHR48106:SF13">
    <property type="entry name" value="QUINONE OXIDOREDUCTASE-RELATED"/>
    <property type="match status" value="1"/>
</dbReference>
<name>A0A366FH64_9HYPH</name>
<proteinExistence type="predicted"/>
<organism evidence="4 5">
    <name type="scientific">Roseiarcus fermentans</name>
    <dbReference type="NCBI Taxonomy" id="1473586"/>
    <lineage>
        <taxon>Bacteria</taxon>
        <taxon>Pseudomonadati</taxon>
        <taxon>Pseudomonadota</taxon>
        <taxon>Alphaproteobacteria</taxon>
        <taxon>Hyphomicrobiales</taxon>
        <taxon>Roseiarcaceae</taxon>
        <taxon>Roseiarcus</taxon>
    </lineage>
</organism>
<dbReference type="EMBL" id="QNRK01000010">
    <property type="protein sequence ID" value="RBP13998.1"/>
    <property type="molecule type" value="Genomic_DNA"/>
</dbReference>
<keyword evidence="2" id="KW-0560">Oxidoreductase</keyword>
<reference evidence="4 5" key="1">
    <citation type="submission" date="2018-06" db="EMBL/GenBank/DDBJ databases">
        <title>Genomic Encyclopedia of Type Strains, Phase IV (KMG-IV): sequencing the most valuable type-strain genomes for metagenomic binning, comparative biology and taxonomic classification.</title>
        <authorList>
            <person name="Goeker M."/>
        </authorList>
    </citation>
    <scope>NUCLEOTIDE SEQUENCE [LARGE SCALE GENOMIC DNA]</scope>
    <source>
        <strain evidence="4 5">DSM 24875</strain>
    </source>
</reference>
<dbReference type="GO" id="GO:0070402">
    <property type="term" value="F:NADPH binding"/>
    <property type="evidence" value="ECO:0007669"/>
    <property type="project" value="TreeGrafter"/>
</dbReference>
<dbReference type="GO" id="GO:0003960">
    <property type="term" value="F:quinone reductase (NADPH) activity"/>
    <property type="evidence" value="ECO:0007669"/>
    <property type="project" value="TreeGrafter"/>
</dbReference>
<gene>
    <name evidence="4" type="ORF">DFR50_11021</name>
</gene>
<dbReference type="Pfam" id="PF08240">
    <property type="entry name" value="ADH_N"/>
    <property type="match status" value="1"/>
</dbReference>
<keyword evidence="5" id="KW-1185">Reference proteome</keyword>
<evidence type="ECO:0000256" key="2">
    <source>
        <dbReference type="ARBA" id="ARBA00023002"/>
    </source>
</evidence>
<accession>A0A366FH64</accession>
<dbReference type="Gene3D" id="3.90.180.10">
    <property type="entry name" value="Medium-chain alcohol dehydrogenases, catalytic domain"/>
    <property type="match status" value="1"/>
</dbReference>
<keyword evidence="1" id="KW-0521">NADP</keyword>
<dbReference type="GO" id="GO:0005829">
    <property type="term" value="C:cytosol"/>
    <property type="evidence" value="ECO:0007669"/>
    <property type="project" value="TreeGrafter"/>
</dbReference>
<evidence type="ECO:0000256" key="1">
    <source>
        <dbReference type="ARBA" id="ARBA00022857"/>
    </source>
</evidence>
<evidence type="ECO:0000313" key="5">
    <source>
        <dbReference type="Proteomes" id="UP000253529"/>
    </source>
</evidence>
<evidence type="ECO:0000259" key="3">
    <source>
        <dbReference type="SMART" id="SM00829"/>
    </source>
</evidence>
<dbReference type="InterPro" id="IPR020843">
    <property type="entry name" value="ER"/>
</dbReference>
<dbReference type="InterPro" id="IPR013149">
    <property type="entry name" value="ADH-like_C"/>
</dbReference>
<dbReference type="AlphaFoldDB" id="A0A366FH64"/>
<sequence length="327" mass="34212">MRAVEITAPGQERNLRIIDAREPVPGAGEVLVDVAFCGCNFADTMIAKGTYPHPKGYPIIGGLEISGRVAALGPGVAGVNVGDRVAAFSEEAGGFADQCVVPAERLAPVPDGMGLDVAAAVTIQGLTAWHLLHNVSKTAPGDIVLIHAIGGGVGLLATQLAALAGATVIGTVGTRGKEKRALEFGAARVVNRDEEDFVAAVTAFVGGRGLDKALDSTGASTLDRTFALMRKLGHIVSYGEAEGKPLPNLWERLVTKSLTFTRFHLGHADFASEAWRRSLEEVFGGAATGRIKVPIEETFAFDDAEAMLRRLASRQVAGKLILAVNPT</sequence>
<dbReference type="InterPro" id="IPR036291">
    <property type="entry name" value="NAD(P)-bd_dom_sf"/>
</dbReference>
<dbReference type="InterPro" id="IPR011032">
    <property type="entry name" value="GroES-like_sf"/>
</dbReference>
<protein>
    <submittedName>
        <fullName evidence="4">NADPH2:quinone reductase</fullName>
    </submittedName>
</protein>
<evidence type="ECO:0000313" key="4">
    <source>
        <dbReference type="EMBL" id="RBP13998.1"/>
    </source>
</evidence>
<dbReference type="Gene3D" id="3.40.50.720">
    <property type="entry name" value="NAD(P)-binding Rossmann-like Domain"/>
    <property type="match status" value="1"/>
</dbReference>